<accession>A0A8H7L9Z1</accession>
<proteinExistence type="predicted"/>
<dbReference type="AlphaFoldDB" id="A0A8H7L9Z1"/>
<dbReference type="Proteomes" id="UP000649328">
    <property type="component" value="Unassembled WGS sequence"/>
</dbReference>
<protein>
    <submittedName>
        <fullName evidence="1">Uncharacterized protein</fullName>
    </submittedName>
</protein>
<organism evidence="1 2">
    <name type="scientific">Metschnikowia pulcherrima</name>
    <dbReference type="NCBI Taxonomy" id="27326"/>
    <lineage>
        <taxon>Eukaryota</taxon>
        <taxon>Fungi</taxon>
        <taxon>Dikarya</taxon>
        <taxon>Ascomycota</taxon>
        <taxon>Saccharomycotina</taxon>
        <taxon>Pichiomycetes</taxon>
        <taxon>Metschnikowiaceae</taxon>
        <taxon>Metschnikowia</taxon>
    </lineage>
</organism>
<gene>
    <name evidence="1" type="ORF">HF325_005699</name>
</gene>
<sequence>MKWLKDYTIGTGFSFNEFNEDTEVLASRLDEIEKQAMLSAPTDDLLAQVKYVRQMYQTMVDSLKVFDKYDSKKSEIYHSLTSIHMLNVGLLRLRNTHGEPDLAMSNYEGLVTTFHNCLKNTERDFRMHVREKAPWALRAIYEQQVMKAEDTLAELSAVTPIPGRP</sequence>
<name>A0A8H7L9Z1_9ASCO</name>
<keyword evidence="2" id="KW-1185">Reference proteome</keyword>
<comment type="caution">
    <text evidence="1">The sequence shown here is derived from an EMBL/GenBank/DDBJ whole genome shotgun (WGS) entry which is preliminary data.</text>
</comment>
<dbReference type="OrthoDB" id="10272786at2759"/>
<evidence type="ECO:0000313" key="1">
    <source>
        <dbReference type="EMBL" id="KAF7999850.1"/>
    </source>
</evidence>
<reference evidence="1" key="1">
    <citation type="submission" date="2020-10" db="EMBL/GenBank/DDBJ databases">
        <title>The Whole-Genome Sequence of Metschnikowia persimmonesis, a Novel Endophytic Yeast Species Isolated from Medicinal Plant Diospyros kaki Thumb.</title>
        <authorList>
            <person name="Rahmat E."/>
            <person name="Kang Y."/>
        </authorList>
    </citation>
    <scope>NUCLEOTIDE SEQUENCE</scope>
    <source>
        <strain evidence="1">KIOM G15050</strain>
    </source>
</reference>
<dbReference type="EMBL" id="JACBPP010000008">
    <property type="protein sequence ID" value="KAF7999850.1"/>
    <property type="molecule type" value="Genomic_DNA"/>
</dbReference>
<evidence type="ECO:0000313" key="2">
    <source>
        <dbReference type="Proteomes" id="UP000649328"/>
    </source>
</evidence>